<evidence type="ECO:0000313" key="3">
    <source>
        <dbReference type="EMBL" id="KAJ8712499.1"/>
    </source>
</evidence>
<feature type="domain" description="Kazal-like" evidence="2">
    <location>
        <begin position="273"/>
        <end position="322"/>
    </location>
</feature>
<feature type="signal peptide" evidence="1">
    <location>
        <begin position="1"/>
        <end position="18"/>
    </location>
</feature>
<gene>
    <name evidence="3" type="ORF">PYW07_005341</name>
</gene>
<keyword evidence="1" id="KW-0732">Signal</keyword>
<feature type="domain" description="Kazal-like" evidence="2">
    <location>
        <begin position="20"/>
        <end position="76"/>
    </location>
</feature>
<name>A0AAD7YE61_MYTSE</name>
<dbReference type="AlphaFoldDB" id="A0AAD7YE61"/>
<dbReference type="PANTHER" id="PTHR21131">
    <property type="entry name" value="SERINE-TYPE ENDOPEPTIDASE INHIBITOR"/>
    <property type="match status" value="1"/>
</dbReference>
<dbReference type="SMART" id="SM00280">
    <property type="entry name" value="KAZAL"/>
    <property type="match status" value="4"/>
</dbReference>
<keyword evidence="4" id="KW-1185">Reference proteome</keyword>
<dbReference type="GO" id="GO:0005615">
    <property type="term" value="C:extracellular space"/>
    <property type="evidence" value="ECO:0007669"/>
    <property type="project" value="TreeGrafter"/>
</dbReference>
<proteinExistence type="predicted"/>
<evidence type="ECO:0000313" key="4">
    <source>
        <dbReference type="Proteomes" id="UP001231518"/>
    </source>
</evidence>
<dbReference type="PANTHER" id="PTHR21131:SF0">
    <property type="entry name" value="GEO10195P1-RELATED"/>
    <property type="match status" value="1"/>
</dbReference>
<dbReference type="Pfam" id="PF07648">
    <property type="entry name" value="Kazal_2"/>
    <property type="match status" value="2"/>
</dbReference>
<dbReference type="SUPFAM" id="SSF100895">
    <property type="entry name" value="Kazal-type serine protease inhibitors"/>
    <property type="match status" value="4"/>
</dbReference>
<feature type="domain" description="Kazal-like" evidence="2">
    <location>
        <begin position="202"/>
        <end position="258"/>
    </location>
</feature>
<dbReference type="Gene3D" id="3.30.60.30">
    <property type="match status" value="4"/>
</dbReference>
<protein>
    <recommendedName>
        <fullName evidence="2">Kazal-like domain-containing protein</fullName>
    </recommendedName>
</protein>
<accession>A0AAD7YE61</accession>
<dbReference type="Proteomes" id="UP001231518">
    <property type="component" value="Chromosome 17"/>
</dbReference>
<evidence type="ECO:0000256" key="1">
    <source>
        <dbReference type="SAM" id="SignalP"/>
    </source>
</evidence>
<dbReference type="PROSITE" id="PS00282">
    <property type="entry name" value="KAZAL_1"/>
    <property type="match status" value="3"/>
</dbReference>
<comment type="caution">
    <text evidence="3">The sequence shown here is derived from an EMBL/GenBank/DDBJ whole genome shotgun (WGS) entry which is preliminary data.</text>
</comment>
<dbReference type="PROSITE" id="PS51465">
    <property type="entry name" value="KAZAL_2"/>
    <property type="match status" value="4"/>
</dbReference>
<evidence type="ECO:0000259" key="2">
    <source>
        <dbReference type="PROSITE" id="PS51465"/>
    </source>
</evidence>
<dbReference type="InterPro" id="IPR002350">
    <property type="entry name" value="Kazal_dom"/>
</dbReference>
<reference evidence="3" key="1">
    <citation type="submission" date="2023-03" db="EMBL/GenBank/DDBJ databases">
        <title>Chromosome-level genomes of two armyworms, Mythimna separata and Mythimna loreyi, provide insights into the biosynthesis and reception of sex pheromones.</title>
        <authorList>
            <person name="Zhao H."/>
        </authorList>
    </citation>
    <scope>NUCLEOTIDE SEQUENCE</scope>
    <source>
        <strain evidence="3">BeijingLab</strain>
        <tissue evidence="3">Pupa</tissue>
    </source>
</reference>
<organism evidence="3 4">
    <name type="scientific">Mythimna separata</name>
    <name type="common">Oriental armyworm</name>
    <name type="synonym">Pseudaletia separata</name>
    <dbReference type="NCBI Taxonomy" id="271217"/>
    <lineage>
        <taxon>Eukaryota</taxon>
        <taxon>Metazoa</taxon>
        <taxon>Ecdysozoa</taxon>
        <taxon>Arthropoda</taxon>
        <taxon>Hexapoda</taxon>
        <taxon>Insecta</taxon>
        <taxon>Pterygota</taxon>
        <taxon>Neoptera</taxon>
        <taxon>Endopterygota</taxon>
        <taxon>Lepidoptera</taxon>
        <taxon>Glossata</taxon>
        <taxon>Ditrysia</taxon>
        <taxon>Noctuoidea</taxon>
        <taxon>Noctuidae</taxon>
        <taxon>Noctuinae</taxon>
        <taxon>Hadenini</taxon>
        <taxon>Mythimna</taxon>
    </lineage>
</organism>
<dbReference type="InterPro" id="IPR036058">
    <property type="entry name" value="Kazal_dom_sf"/>
</dbReference>
<dbReference type="EMBL" id="JARGEI010000021">
    <property type="protein sequence ID" value="KAJ8712499.1"/>
    <property type="molecule type" value="Genomic_DNA"/>
</dbReference>
<dbReference type="InterPro" id="IPR053265">
    <property type="entry name" value="Serpin"/>
</dbReference>
<feature type="domain" description="Kazal-like" evidence="2">
    <location>
        <begin position="78"/>
        <end position="133"/>
    </location>
</feature>
<sequence length="322" mass="36714">MDLKLGIAIGTTLLLASAQPDTHHACTTYTDLSEPCGCAFTNETFDPVCGSDGLTYLNACFMECRNAVSHEYSMHIEVEYPGVCENEFQCQCHTEYKPVCGSNNVTYSNECTLQCSTAKDSRIQLKYEGPCGSQHEVLSEKDEHQCRAVRGKCQKRKNRRQLRDYTWETESRDNEFIRPSDENFPQPFPIEDHIINHSKEHEKPTPPTNQPKSRCLCAEVHRPVCGTNQRTYANFCVLFCGTKKNNVLEIDHWGECEKTDHDDGGNREEGEEVPQRKKCMCAAVHQPICANNNKTYPNLCVLHCESKKDNRIHFHRWGPCTV</sequence>
<dbReference type="Pfam" id="PF00050">
    <property type="entry name" value="Kazal_1"/>
    <property type="match status" value="2"/>
</dbReference>
<feature type="chain" id="PRO_5042153395" description="Kazal-like domain-containing protein" evidence="1">
    <location>
        <begin position="19"/>
        <end position="322"/>
    </location>
</feature>
<dbReference type="CDD" id="cd00104">
    <property type="entry name" value="KAZAL_FS"/>
    <property type="match status" value="3"/>
</dbReference>